<dbReference type="InterPro" id="IPR032466">
    <property type="entry name" value="Metal_Hydrolase"/>
</dbReference>
<reference evidence="7 8" key="1">
    <citation type="submission" date="2024-09" db="EMBL/GenBank/DDBJ databases">
        <authorList>
            <person name="Sun Q."/>
            <person name="Mori K."/>
        </authorList>
    </citation>
    <scope>NUCLEOTIDE SEQUENCE [LARGE SCALE GENOMIC DNA]</scope>
    <source>
        <strain evidence="7 8">KCTC 52403</strain>
    </source>
</reference>
<feature type="chain" id="PRO_5047341637" evidence="4">
    <location>
        <begin position="25"/>
        <end position="565"/>
    </location>
</feature>
<evidence type="ECO:0000259" key="5">
    <source>
        <dbReference type="Pfam" id="PF07969"/>
    </source>
</evidence>
<dbReference type="Pfam" id="PF22039">
    <property type="entry name" value="HUTI_composite_bact"/>
    <property type="match status" value="1"/>
</dbReference>
<dbReference type="GO" id="GO:0016787">
    <property type="term" value="F:hydrolase activity"/>
    <property type="evidence" value="ECO:0007669"/>
    <property type="project" value="UniProtKB-KW"/>
</dbReference>
<dbReference type="CDD" id="cd01300">
    <property type="entry name" value="YtcJ_like"/>
    <property type="match status" value="1"/>
</dbReference>
<dbReference type="InterPro" id="IPR054418">
    <property type="entry name" value="MQNX/HUTI_composite_N"/>
</dbReference>
<sequence>MRRIVSASFAPVSAGILLALSATAAAASGERLLTATRIHTSDADMPVATAVVWDADGRILALGDAAELVARHPDAERIDAGDATVVPGLIDAHAHLVGLGHALMQADLVGARSTAEVVERLQAFARDLPADAWLMGRGWDQNLWPDTAFPTAAVLDAAFPDRPVVLERIDGHATWANSAAMRAIDRDLAGDWQPDGGLVVREDGKPTGVFVDMAANLVYAAAPEPGAAWQEQAFARALEHVASLGLTGVHDMGTGDDGFALMQRFADRGALSVRVQAYASRGADAIEAMCRDGAYRHPSGRLDMRGVKLMIDGALGSRGAALIEDYSDDPGNRGLLVQDEAGFEAAVRRARDCGLQVATHAIGDRGNRIVLDTYARVLGDQAGSDHRWRIEHAQVLAPGDIARFAGLKLVASMQPTHATSDMGWAGDRLGEARLAGAYAWRSFVEAGVPLALGSDFPVEFADPRLGLLAAVTRQDVHGQPPGGWLPGQVLTAAEALHGFTSGAAWSAFDEGRVGRLAPGLRADFVVLDRDPLAVPGSELDDIVVRSTWVDGKPVYQADQAPETRL</sequence>
<evidence type="ECO:0000259" key="6">
    <source>
        <dbReference type="Pfam" id="PF22039"/>
    </source>
</evidence>
<dbReference type="Proteomes" id="UP001589898">
    <property type="component" value="Unassembled WGS sequence"/>
</dbReference>
<dbReference type="SUPFAM" id="SSF51556">
    <property type="entry name" value="Metallo-dependent hydrolases"/>
    <property type="match status" value="1"/>
</dbReference>
<dbReference type="PANTHER" id="PTHR22642">
    <property type="entry name" value="IMIDAZOLONEPROPIONASE"/>
    <property type="match status" value="1"/>
</dbReference>
<dbReference type="Pfam" id="PF07969">
    <property type="entry name" value="Amidohydro_3"/>
    <property type="match status" value="1"/>
</dbReference>
<keyword evidence="2 7" id="KW-0378">Hydrolase</keyword>
<dbReference type="InterPro" id="IPR011059">
    <property type="entry name" value="Metal-dep_hydrolase_composite"/>
</dbReference>
<dbReference type="Gene3D" id="2.30.40.10">
    <property type="entry name" value="Urease, subunit C, domain 1"/>
    <property type="match status" value="1"/>
</dbReference>
<dbReference type="PANTHER" id="PTHR22642:SF2">
    <property type="entry name" value="PROTEIN LONG AFTER FAR-RED 3"/>
    <property type="match status" value="1"/>
</dbReference>
<dbReference type="InterPro" id="IPR033932">
    <property type="entry name" value="YtcJ-like"/>
</dbReference>
<evidence type="ECO:0000256" key="2">
    <source>
        <dbReference type="ARBA" id="ARBA00022801"/>
    </source>
</evidence>
<keyword evidence="8" id="KW-1185">Reference proteome</keyword>
<name>A0ABV6SWK7_9GAMM</name>
<dbReference type="SUPFAM" id="SSF51338">
    <property type="entry name" value="Composite domain of metallo-dependent hydrolases"/>
    <property type="match status" value="1"/>
</dbReference>
<proteinExistence type="predicted"/>
<organism evidence="7 8">
    <name type="scientific">Luteimonas padinae</name>
    <dbReference type="NCBI Taxonomy" id="1714359"/>
    <lineage>
        <taxon>Bacteria</taxon>
        <taxon>Pseudomonadati</taxon>
        <taxon>Pseudomonadota</taxon>
        <taxon>Gammaproteobacteria</taxon>
        <taxon>Lysobacterales</taxon>
        <taxon>Lysobacteraceae</taxon>
        <taxon>Luteimonas</taxon>
    </lineage>
</organism>
<dbReference type="EC" id="3.5.-.-" evidence="7"/>
<dbReference type="RefSeq" id="WP_189496954.1">
    <property type="nucleotide sequence ID" value="NZ_BMZT01000006.1"/>
</dbReference>
<feature type="signal peptide" evidence="4">
    <location>
        <begin position="1"/>
        <end position="24"/>
    </location>
</feature>
<dbReference type="InterPro" id="IPR013108">
    <property type="entry name" value="Amidohydro_3"/>
</dbReference>
<evidence type="ECO:0000313" key="8">
    <source>
        <dbReference type="Proteomes" id="UP001589898"/>
    </source>
</evidence>
<gene>
    <name evidence="7" type="ORF">ACFFFU_08720</name>
</gene>
<accession>A0ABV6SWK7</accession>
<dbReference type="Gene3D" id="3.10.310.70">
    <property type="match status" value="1"/>
</dbReference>
<dbReference type="Gene3D" id="3.20.20.140">
    <property type="entry name" value="Metal-dependent hydrolases"/>
    <property type="match status" value="1"/>
</dbReference>
<keyword evidence="4" id="KW-0732">Signal</keyword>
<evidence type="ECO:0000256" key="4">
    <source>
        <dbReference type="SAM" id="SignalP"/>
    </source>
</evidence>
<feature type="domain" description="Aminodeoxyfutalosine deaminase/Imidazolonepropionase-like composite" evidence="6">
    <location>
        <begin position="56"/>
        <end position="75"/>
    </location>
</feature>
<evidence type="ECO:0000313" key="7">
    <source>
        <dbReference type="EMBL" id="MFC0717827.1"/>
    </source>
</evidence>
<keyword evidence="1" id="KW-0479">Metal-binding</keyword>
<evidence type="ECO:0000256" key="1">
    <source>
        <dbReference type="ARBA" id="ARBA00022723"/>
    </source>
</evidence>
<protein>
    <submittedName>
        <fullName evidence="7">Amidohydrolase</fullName>
        <ecNumber evidence="7">3.5.-.-</ecNumber>
    </submittedName>
</protein>
<evidence type="ECO:0000256" key="3">
    <source>
        <dbReference type="ARBA" id="ARBA00022833"/>
    </source>
</evidence>
<feature type="domain" description="Amidohydrolase 3" evidence="5">
    <location>
        <begin position="78"/>
        <end position="555"/>
    </location>
</feature>
<comment type="caution">
    <text evidence="7">The sequence shown here is derived from an EMBL/GenBank/DDBJ whole genome shotgun (WGS) entry which is preliminary data.</text>
</comment>
<dbReference type="EMBL" id="JBHLTF010000030">
    <property type="protein sequence ID" value="MFC0717827.1"/>
    <property type="molecule type" value="Genomic_DNA"/>
</dbReference>
<keyword evidence="3" id="KW-0862">Zinc</keyword>